<accession>A0ABM5UVD4</accession>
<dbReference type="Proteomes" id="UP000063965">
    <property type="component" value="Chromosome"/>
</dbReference>
<comment type="subcellular location">
    <subcellularLocation>
        <location evidence="10 11">Cytoplasm</location>
    </subcellularLocation>
</comment>
<evidence type="ECO:0000256" key="4">
    <source>
        <dbReference type="ARBA" id="ARBA00022741"/>
    </source>
</evidence>
<dbReference type="SUPFAM" id="SSF53623">
    <property type="entry name" value="MurD-like peptide ligases, catalytic domain"/>
    <property type="match status" value="1"/>
</dbReference>
<evidence type="ECO:0000256" key="10">
    <source>
        <dbReference type="HAMAP-Rule" id="MF_02019"/>
    </source>
</evidence>
<proteinExistence type="inferred from homology"/>
<keyword evidence="9 10" id="KW-0961">Cell wall biogenesis/degradation</keyword>
<comment type="function">
    <text evidence="10 11">Involved in cell wall formation. Catalyzes the final step in the synthesis of UDP-N-acetylmuramoyl-pentapeptide, the precursor of murein.</text>
</comment>
<keyword evidence="7 10" id="KW-0573">Peptidoglycan synthesis</keyword>
<evidence type="ECO:0000256" key="9">
    <source>
        <dbReference type="ARBA" id="ARBA00023316"/>
    </source>
</evidence>
<dbReference type="RefSeq" id="WP_048875634.1">
    <property type="nucleotide sequence ID" value="NZ_CP011126.1"/>
</dbReference>
<dbReference type="HAMAP" id="MF_02019">
    <property type="entry name" value="MurF"/>
    <property type="match status" value="1"/>
</dbReference>
<comment type="catalytic activity">
    <reaction evidence="10 11">
        <text>D-alanyl-D-alanine + UDP-N-acetyl-alpha-D-muramoyl-L-alanyl-gamma-D-glutamyl-meso-2,6-diaminopimelate + ATP = UDP-N-acetyl-alpha-D-muramoyl-L-alanyl-gamma-D-glutamyl-meso-2,6-diaminopimeloyl-D-alanyl-D-alanine + ADP + phosphate + H(+)</text>
        <dbReference type="Rhea" id="RHEA:28374"/>
        <dbReference type="ChEBI" id="CHEBI:15378"/>
        <dbReference type="ChEBI" id="CHEBI:30616"/>
        <dbReference type="ChEBI" id="CHEBI:43474"/>
        <dbReference type="ChEBI" id="CHEBI:57822"/>
        <dbReference type="ChEBI" id="CHEBI:61386"/>
        <dbReference type="ChEBI" id="CHEBI:83905"/>
        <dbReference type="ChEBI" id="CHEBI:456216"/>
        <dbReference type="EC" id="6.3.2.10"/>
    </reaction>
</comment>
<keyword evidence="5 10" id="KW-0067">ATP-binding</keyword>
<organism evidence="14 15">
    <name type="scientific">Candidatus Coxiella mudrowiae</name>
    <dbReference type="NCBI Taxonomy" id="2054173"/>
    <lineage>
        <taxon>Bacteria</taxon>
        <taxon>Pseudomonadati</taxon>
        <taxon>Pseudomonadota</taxon>
        <taxon>Gammaproteobacteria</taxon>
        <taxon>Legionellales</taxon>
        <taxon>Coxiellaceae</taxon>
        <taxon>Coxiella</taxon>
    </lineage>
</organism>
<dbReference type="SUPFAM" id="SSF53244">
    <property type="entry name" value="MurD-like peptide ligases, peptide-binding domain"/>
    <property type="match status" value="1"/>
</dbReference>
<evidence type="ECO:0000313" key="14">
    <source>
        <dbReference type="EMBL" id="AKQ33960.1"/>
    </source>
</evidence>
<evidence type="ECO:0000256" key="1">
    <source>
        <dbReference type="ARBA" id="ARBA00022490"/>
    </source>
</evidence>
<evidence type="ECO:0000256" key="5">
    <source>
        <dbReference type="ARBA" id="ARBA00022840"/>
    </source>
</evidence>
<dbReference type="Gene3D" id="3.90.190.20">
    <property type="entry name" value="Mur ligase, C-terminal domain"/>
    <property type="match status" value="1"/>
</dbReference>
<comment type="similarity">
    <text evidence="10">Belongs to the MurCDEF family. MurF subfamily.</text>
</comment>
<dbReference type="InterPro" id="IPR036615">
    <property type="entry name" value="Mur_ligase_C_dom_sf"/>
</dbReference>
<keyword evidence="1 10" id="KW-0963">Cytoplasm</keyword>
<dbReference type="Pfam" id="PF02875">
    <property type="entry name" value="Mur_ligase_C"/>
    <property type="match status" value="1"/>
</dbReference>
<evidence type="ECO:0000256" key="8">
    <source>
        <dbReference type="ARBA" id="ARBA00023306"/>
    </source>
</evidence>
<keyword evidence="8 10" id="KW-0131">Cell cycle</keyword>
<name>A0ABM5UVD4_9COXI</name>
<evidence type="ECO:0000256" key="6">
    <source>
        <dbReference type="ARBA" id="ARBA00022960"/>
    </source>
</evidence>
<keyword evidence="6 10" id="KW-0133">Cell shape</keyword>
<dbReference type="InterPro" id="IPR005863">
    <property type="entry name" value="UDP-N-AcMur_synth"/>
</dbReference>
<protein>
    <recommendedName>
        <fullName evidence="10 11">UDP-N-acetylmuramoyl-tripeptide--D-alanyl-D-alanine ligase</fullName>
        <ecNumber evidence="10 11">6.3.2.10</ecNumber>
    </recommendedName>
    <alternativeName>
        <fullName evidence="10">D-alanyl-D-alanine-adding enzyme</fullName>
    </alternativeName>
</protein>
<dbReference type="EC" id="6.3.2.10" evidence="10 11"/>
<feature type="binding site" evidence="10">
    <location>
        <begin position="105"/>
        <end position="111"/>
    </location>
    <ligand>
        <name>ATP</name>
        <dbReference type="ChEBI" id="CHEBI:30616"/>
    </ligand>
</feature>
<dbReference type="InterPro" id="IPR051046">
    <property type="entry name" value="MurCDEF_CellWall_CoF430Synth"/>
</dbReference>
<dbReference type="InterPro" id="IPR013221">
    <property type="entry name" value="Mur_ligase_cen"/>
</dbReference>
<feature type="domain" description="Mur ligase central" evidence="13">
    <location>
        <begin position="103"/>
        <end position="291"/>
    </location>
</feature>
<keyword evidence="2 10" id="KW-0436">Ligase</keyword>
<dbReference type="PANTHER" id="PTHR43024:SF1">
    <property type="entry name" value="UDP-N-ACETYLMURAMOYL-TRIPEPTIDE--D-ALANYL-D-ALANINE LIGASE"/>
    <property type="match status" value="1"/>
</dbReference>
<dbReference type="Pfam" id="PF08245">
    <property type="entry name" value="Mur_ligase_M"/>
    <property type="match status" value="1"/>
</dbReference>
<dbReference type="InterPro" id="IPR036565">
    <property type="entry name" value="Mur-like_cat_sf"/>
</dbReference>
<evidence type="ECO:0000256" key="3">
    <source>
        <dbReference type="ARBA" id="ARBA00022618"/>
    </source>
</evidence>
<feature type="domain" description="Mur ligase C-terminal" evidence="12">
    <location>
        <begin position="313"/>
        <end position="431"/>
    </location>
</feature>
<comment type="pathway">
    <text evidence="10 11">Cell wall biogenesis; peptidoglycan biosynthesis.</text>
</comment>
<dbReference type="InterPro" id="IPR035911">
    <property type="entry name" value="MurE/MurF_N"/>
</dbReference>
<gene>
    <name evidence="10 14" type="primary">murF</name>
    <name evidence="14" type="ORF">CleRT_14330</name>
</gene>
<evidence type="ECO:0000256" key="7">
    <source>
        <dbReference type="ARBA" id="ARBA00022984"/>
    </source>
</evidence>
<evidence type="ECO:0000313" key="15">
    <source>
        <dbReference type="Proteomes" id="UP000063965"/>
    </source>
</evidence>
<evidence type="ECO:0000259" key="12">
    <source>
        <dbReference type="Pfam" id="PF02875"/>
    </source>
</evidence>
<dbReference type="Gene3D" id="3.40.1190.10">
    <property type="entry name" value="Mur-like, catalytic domain"/>
    <property type="match status" value="1"/>
</dbReference>
<dbReference type="PANTHER" id="PTHR43024">
    <property type="entry name" value="UDP-N-ACETYLMURAMOYL-TRIPEPTIDE--D-ALANYL-D-ALANINE LIGASE"/>
    <property type="match status" value="1"/>
</dbReference>
<evidence type="ECO:0000259" key="13">
    <source>
        <dbReference type="Pfam" id="PF08245"/>
    </source>
</evidence>
<reference evidence="14 15" key="1">
    <citation type="journal article" date="2015" name="Genome Biol. Evol.">
        <title>Distinctive Genome Reduction Rates Revealed by Genomic Analyses of Two Coxiella-Like Endosymbionts in Ticks.</title>
        <authorList>
            <person name="Gottlieb Y."/>
            <person name="Lalzar I."/>
            <person name="Klasson L."/>
        </authorList>
    </citation>
    <scope>NUCLEOTIDE SEQUENCE [LARGE SCALE GENOMIC DNA]</scope>
    <source>
        <strain evidence="14 15">CRt</strain>
    </source>
</reference>
<keyword evidence="15" id="KW-1185">Reference proteome</keyword>
<evidence type="ECO:0000256" key="11">
    <source>
        <dbReference type="RuleBase" id="RU004136"/>
    </source>
</evidence>
<dbReference type="EMBL" id="CP011126">
    <property type="protein sequence ID" value="AKQ33960.1"/>
    <property type="molecule type" value="Genomic_DNA"/>
</dbReference>
<evidence type="ECO:0000256" key="2">
    <source>
        <dbReference type="ARBA" id="ARBA00022598"/>
    </source>
</evidence>
<dbReference type="Gene3D" id="3.40.1390.10">
    <property type="entry name" value="MurE/MurF, N-terminal domain"/>
    <property type="match status" value="1"/>
</dbReference>
<dbReference type="SUPFAM" id="SSF63418">
    <property type="entry name" value="MurE/MurF N-terminal domain"/>
    <property type="match status" value="1"/>
</dbReference>
<dbReference type="NCBIfam" id="TIGR01143">
    <property type="entry name" value="murF"/>
    <property type="match status" value="1"/>
</dbReference>
<keyword evidence="3 10" id="KW-0132">Cell division</keyword>
<sequence>MKLSQIAHILNAKFKGKDGDFESISTDTRTIQPGSLFIALQGPHFDAHNFIDTAVERRAMGAIVSRWIEIPLPQICVNDTHAALIQLGSHQRDQMRKVIVIAVTGSCGKTTTRALLASVFRQKGNVLASERSFNNNIGLPLTLMRLRAEHDYAVVELGANHLAEIAQLAEIAKSNIAIITNAGPAHLEGFGSIEGVAKAKSEIYQRLPPNGIAIVNNDDRFRDFWREIIGVRRIITFACNNRADVAAKNISVNPEGQSRFRLILPNGEVDVQLSLLGKHNVMNALAAAAAAYAQQLPIMTIKAGLEAASAVSGRLASLKGYRGATIIDDSYNANPLSVSAAIDVLATCGSRSILVLGDMRELGEEGDQLHRKMGEQALQSGIHELFCYGSLTRHTVEAFGKNAYHFDDQEKLLRALKNNLDENTVVLVKGSLYMNMGKIVKGLIEE</sequence>
<dbReference type="InterPro" id="IPR004101">
    <property type="entry name" value="Mur_ligase_C"/>
</dbReference>
<dbReference type="GO" id="GO:0016874">
    <property type="term" value="F:ligase activity"/>
    <property type="evidence" value="ECO:0007669"/>
    <property type="project" value="UniProtKB-KW"/>
</dbReference>
<keyword evidence="4 10" id="KW-0547">Nucleotide-binding</keyword>